<evidence type="ECO:0000256" key="1">
    <source>
        <dbReference type="SAM" id="MobiDB-lite"/>
    </source>
</evidence>
<keyword evidence="3" id="KW-1185">Reference proteome</keyword>
<accession>A0ABY3ESI9</accession>
<name>A0ABY3ESI9_9BURK</name>
<feature type="region of interest" description="Disordered" evidence="1">
    <location>
        <begin position="1"/>
        <end position="32"/>
    </location>
</feature>
<dbReference type="EMBL" id="VCIZ01000002">
    <property type="protein sequence ID" value="TSP13926.1"/>
    <property type="molecule type" value="Genomic_DNA"/>
</dbReference>
<feature type="compositionally biased region" description="Low complexity" evidence="1">
    <location>
        <begin position="22"/>
        <end position="32"/>
    </location>
</feature>
<dbReference type="Proteomes" id="UP000318943">
    <property type="component" value="Unassembled WGS sequence"/>
</dbReference>
<sequence length="243" mass="26091">MTQANQTAKNETAKRATRKGATKGAAAPVAAKGDAQGQALAKFEALRETLAAALDKRIAAADNDNQRNYLTQQRKRINTAGEFYALETKGIDAAQIVENFASQVAICDKGDARYVAQYALDKVRKCVSALADGILTEGRAKRFDPYTLSIFKNMMKNDGSLSALDALRSLSVQVQAGDENAVALASRLSCVATTASTQRSSTRAMVRFMQICDTSKGARDEALRFIEGSPVVARLLEVFASAK</sequence>
<dbReference type="RefSeq" id="WP_144196619.1">
    <property type="nucleotide sequence ID" value="NZ_VCIZ01000002.1"/>
</dbReference>
<gene>
    <name evidence="2" type="ORF">FGG12_05470</name>
</gene>
<comment type="caution">
    <text evidence="2">The sequence shown here is derived from an EMBL/GenBank/DDBJ whole genome shotgun (WGS) entry which is preliminary data.</text>
</comment>
<evidence type="ECO:0000313" key="2">
    <source>
        <dbReference type="EMBL" id="TSP13926.1"/>
    </source>
</evidence>
<evidence type="ECO:0000313" key="3">
    <source>
        <dbReference type="Proteomes" id="UP000318943"/>
    </source>
</evidence>
<organism evidence="2 3">
    <name type="scientific">Cupriavidus campinensis</name>
    <dbReference type="NCBI Taxonomy" id="151783"/>
    <lineage>
        <taxon>Bacteria</taxon>
        <taxon>Pseudomonadati</taxon>
        <taxon>Pseudomonadota</taxon>
        <taxon>Betaproteobacteria</taxon>
        <taxon>Burkholderiales</taxon>
        <taxon>Burkholderiaceae</taxon>
        <taxon>Cupriavidus</taxon>
    </lineage>
</organism>
<reference evidence="2 3" key="1">
    <citation type="submission" date="2019-05" db="EMBL/GenBank/DDBJ databases">
        <title>Whole genome sequence analysis of Cupriavidus campinensis S14E4C strain.</title>
        <authorList>
            <person name="Abbaszade G."/>
            <person name="Szabo A."/>
            <person name="Toumi M."/>
            <person name="Toth E."/>
        </authorList>
    </citation>
    <scope>NUCLEOTIDE SEQUENCE [LARGE SCALE GENOMIC DNA]</scope>
    <source>
        <strain evidence="2 3">S14E4C</strain>
    </source>
</reference>
<protein>
    <submittedName>
        <fullName evidence="2">Uncharacterized protein</fullName>
    </submittedName>
</protein>
<proteinExistence type="predicted"/>
<feature type="compositionally biased region" description="Polar residues" evidence="1">
    <location>
        <begin position="1"/>
        <end position="10"/>
    </location>
</feature>